<organism evidence="2 3">
    <name type="scientific">Agrocybe pediades</name>
    <dbReference type="NCBI Taxonomy" id="84607"/>
    <lineage>
        <taxon>Eukaryota</taxon>
        <taxon>Fungi</taxon>
        <taxon>Dikarya</taxon>
        <taxon>Basidiomycota</taxon>
        <taxon>Agaricomycotina</taxon>
        <taxon>Agaricomycetes</taxon>
        <taxon>Agaricomycetidae</taxon>
        <taxon>Agaricales</taxon>
        <taxon>Agaricineae</taxon>
        <taxon>Strophariaceae</taxon>
        <taxon>Agrocybe</taxon>
    </lineage>
</organism>
<feature type="region of interest" description="Disordered" evidence="1">
    <location>
        <begin position="1"/>
        <end position="42"/>
    </location>
</feature>
<comment type="caution">
    <text evidence="2">The sequence shown here is derived from an EMBL/GenBank/DDBJ whole genome shotgun (WGS) entry which is preliminary data.</text>
</comment>
<name>A0A8H4VRM2_9AGAR</name>
<reference evidence="2 3" key="1">
    <citation type="submission" date="2019-12" db="EMBL/GenBank/DDBJ databases">
        <authorList>
            <person name="Floudas D."/>
            <person name="Bentzer J."/>
            <person name="Ahren D."/>
            <person name="Johansson T."/>
            <person name="Persson P."/>
            <person name="Tunlid A."/>
        </authorList>
    </citation>
    <scope>NUCLEOTIDE SEQUENCE [LARGE SCALE GENOMIC DNA]</scope>
    <source>
        <strain evidence="2 3">CBS 102.39</strain>
    </source>
</reference>
<feature type="compositionally biased region" description="Polar residues" evidence="1">
    <location>
        <begin position="22"/>
        <end position="41"/>
    </location>
</feature>
<dbReference type="Pfam" id="PF01042">
    <property type="entry name" value="Ribonuc_L-PSP"/>
    <property type="match status" value="1"/>
</dbReference>
<keyword evidence="3" id="KW-1185">Reference proteome</keyword>
<gene>
    <name evidence="2" type="ORF">D9613_006182</name>
</gene>
<protein>
    <submittedName>
        <fullName evidence="2">Uncharacterized protein</fullName>
    </submittedName>
</protein>
<accession>A0A8H4VRM2</accession>
<sequence length="148" mass="15818">MDSIASCGRPACTRNRGDPKSSSRPQGSFISVSETTSIDGTSGSGKVLYPKSAYDQILTIFAEIVFAIEALGGTKSSVVRLRMFVAEEKDGEGVSKALKEVFGEVAPAATMLFGTGFVNREMKVEIEADAVDTTRMWKDIYSAAFLSA</sequence>
<dbReference type="SUPFAM" id="SSF55298">
    <property type="entry name" value="YjgF-like"/>
    <property type="match status" value="1"/>
</dbReference>
<dbReference type="EMBL" id="JAACJL010000030">
    <property type="protein sequence ID" value="KAF4617805.1"/>
    <property type="molecule type" value="Genomic_DNA"/>
</dbReference>
<evidence type="ECO:0000256" key="1">
    <source>
        <dbReference type="SAM" id="MobiDB-lite"/>
    </source>
</evidence>
<dbReference type="InterPro" id="IPR035959">
    <property type="entry name" value="RutC-like_sf"/>
</dbReference>
<dbReference type="Gene3D" id="3.30.1330.40">
    <property type="entry name" value="RutC-like"/>
    <property type="match status" value="1"/>
</dbReference>
<dbReference type="PANTHER" id="PTHR43857:SF1">
    <property type="entry name" value="YJGH FAMILY PROTEIN"/>
    <property type="match status" value="1"/>
</dbReference>
<evidence type="ECO:0000313" key="3">
    <source>
        <dbReference type="Proteomes" id="UP000521872"/>
    </source>
</evidence>
<evidence type="ECO:0000313" key="2">
    <source>
        <dbReference type="EMBL" id="KAF4617805.1"/>
    </source>
</evidence>
<dbReference type="InterPro" id="IPR006175">
    <property type="entry name" value="YjgF/YER057c/UK114"/>
</dbReference>
<dbReference type="PANTHER" id="PTHR43857">
    <property type="entry name" value="BLR7761 PROTEIN"/>
    <property type="match status" value="1"/>
</dbReference>
<dbReference type="AlphaFoldDB" id="A0A8H4VRM2"/>
<dbReference type="Proteomes" id="UP000521872">
    <property type="component" value="Unassembled WGS sequence"/>
</dbReference>
<proteinExistence type="predicted"/>